<proteinExistence type="predicted"/>
<organism evidence="1 2">
    <name type="scientific">Sphingobacterium paludis</name>
    <dbReference type="NCBI Taxonomy" id="1476465"/>
    <lineage>
        <taxon>Bacteria</taxon>
        <taxon>Pseudomonadati</taxon>
        <taxon>Bacteroidota</taxon>
        <taxon>Sphingobacteriia</taxon>
        <taxon>Sphingobacteriales</taxon>
        <taxon>Sphingobacteriaceae</taxon>
        <taxon>Sphingobacterium</taxon>
    </lineage>
</organism>
<evidence type="ECO:0000313" key="2">
    <source>
        <dbReference type="Proteomes" id="UP000294752"/>
    </source>
</evidence>
<dbReference type="SUPFAM" id="SSF48452">
    <property type="entry name" value="TPR-like"/>
    <property type="match status" value="1"/>
</dbReference>
<keyword evidence="1" id="KW-0449">Lipoprotein</keyword>
<dbReference type="InterPro" id="IPR024302">
    <property type="entry name" value="SusD-like"/>
</dbReference>
<name>A0A4V3E184_9SPHI</name>
<evidence type="ECO:0000313" key="1">
    <source>
        <dbReference type="EMBL" id="TDS12298.1"/>
    </source>
</evidence>
<sequence>MTYNMKITFNTIYTRYKLPLAALAIGATLGLTSCTKNFEDFNTNNTGVTPEDLLPNAENLKLYFTTAQRAVLNFSGGGGPNSYQLQQNLMGDVYGGYLMSATPFNSGQNNTNYALVNGWNTEPFKVLYLSVLGPIKRLEETNLKETYPAVWGSVLAIKVLATSRVTDIYGPIPYSIVGNNTTTSIPYDSQEEVYNQLFTELDEAQSLLEAYVNGTNREELPPNLDEIDLIYSGNENTVRFTKWLKLVHSLRLRLAMRIVKVNPSLAQQQAEKSLSSGYLFESNTDNAKVRIDEEAGFLNPLEFISNNWSDINVNASLESYLVGYQDPRTAKYIDRASGSGVEGYKGIRTGAIALVKETYARYSTINFKDGATPSFTPTTPMMLMTAAEVYFLRAEAALRGWAGNGGTAKSLYETGIQTSFEQWGATGAAAYIANSSNMPSAYVDPLNSRNNAAQPSTITIQWNEGSAQEEKLERIITQKWLAMFPEGQEAWSEFRRTGYPKLFPVAQNNSGGLIDTQVQIRRIPFSQNEYNTNAAEVQKAIGLLGGSDNGGTRLWWDVNRANF</sequence>
<gene>
    <name evidence="1" type="ORF">B0I21_106156</name>
</gene>
<protein>
    <submittedName>
        <fullName evidence="1">SusD/RagB-like outer membrane lipoprotein</fullName>
    </submittedName>
</protein>
<reference evidence="1 2" key="1">
    <citation type="submission" date="2019-03" db="EMBL/GenBank/DDBJ databases">
        <title>Genomic Encyclopedia of Type Strains, Phase III (KMG-III): the genomes of soil and plant-associated and newly described type strains.</title>
        <authorList>
            <person name="Whitman W."/>
        </authorList>
    </citation>
    <scope>NUCLEOTIDE SEQUENCE [LARGE SCALE GENOMIC DNA]</scope>
    <source>
        <strain evidence="1 2">CGMCC 1.12801</strain>
    </source>
</reference>
<dbReference type="EMBL" id="SNZV01000006">
    <property type="protein sequence ID" value="TDS12298.1"/>
    <property type="molecule type" value="Genomic_DNA"/>
</dbReference>
<comment type="caution">
    <text evidence="1">The sequence shown here is derived from an EMBL/GenBank/DDBJ whole genome shotgun (WGS) entry which is preliminary data.</text>
</comment>
<accession>A0A4V3E184</accession>
<keyword evidence="2" id="KW-1185">Reference proteome</keyword>
<dbReference type="PROSITE" id="PS51257">
    <property type="entry name" value="PROKAR_LIPOPROTEIN"/>
    <property type="match status" value="1"/>
</dbReference>
<dbReference type="AlphaFoldDB" id="A0A4V3E184"/>
<dbReference type="Gene3D" id="1.25.40.390">
    <property type="match status" value="1"/>
</dbReference>
<dbReference type="Proteomes" id="UP000294752">
    <property type="component" value="Unassembled WGS sequence"/>
</dbReference>
<dbReference type="InterPro" id="IPR011990">
    <property type="entry name" value="TPR-like_helical_dom_sf"/>
</dbReference>
<dbReference type="Pfam" id="PF12741">
    <property type="entry name" value="SusD-like"/>
    <property type="match status" value="1"/>
</dbReference>